<dbReference type="InterPro" id="IPR036259">
    <property type="entry name" value="MFS_trans_sf"/>
</dbReference>
<dbReference type="PANTHER" id="PTHR11360">
    <property type="entry name" value="MONOCARBOXYLATE TRANSPORTER"/>
    <property type="match status" value="1"/>
</dbReference>
<dbReference type="eggNOG" id="KOG2504">
    <property type="taxonomic scope" value="Eukaryota"/>
</dbReference>
<proteinExistence type="predicted"/>
<dbReference type="EMBL" id="EQ962657">
    <property type="protein sequence ID" value="EED15415.1"/>
    <property type="molecule type" value="Genomic_DNA"/>
</dbReference>
<dbReference type="InterPro" id="IPR050327">
    <property type="entry name" value="Proton-linked_MCT"/>
</dbReference>
<feature type="transmembrane region" description="Helical" evidence="2">
    <location>
        <begin position="110"/>
        <end position="130"/>
    </location>
</feature>
<dbReference type="InParanoid" id="B8MKZ9"/>
<dbReference type="VEuPathDB" id="FungiDB:TSTA_048550"/>
<protein>
    <submittedName>
        <fullName evidence="3">Monocarboxylate permease, putative</fullName>
    </submittedName>
</protein>
<keyword evidence="2" id="KW-1133">Transmembrane helix</keyword>
<evidence type="ECO:0000256" key="2">
    <source>
        <dbReference type="SAM" id="Phobius"/>
    </source>
</evidence>
<dbReference type="PhylomeDB" id="B8MKZ9"/>
<accession>B8MKZ9</accession>
<dbReference type="Gene3D" id="1.20.1250.20">
    <property type="entry name" value="MFS general substrate transporter like domains"/>
    <property type="match status" value="1"/>
</dbReference>
<sequence length="155" mass="16588">MSLNDLVAFDEKPAETKALDGVLQTTDEENNDKNGASTPKESTHSVLLAQGFCVGIGCRLTCVLSTAILSQYLSTKIATAVGFTSAGSSFGGIIYAIVFHKSQPSIGLPWATRVIGFVILATQLIAVTVYKVRVLPENKRAVIYSQLSGNWYTLS</sequence>
<organism evidence="3 4">
    <name type="scientific">Talaromyces stipitatus (strain ATCC 10500 / CBS 375.48 / QM 6759 / NRRL 1006)</name>
    <name type="common">Penicillium stipitatum</name>
    <dbReference type="NCBI Taxonomy" id="441959"/>
    <lineage>
        <taxon>Eukaryota</taxon>
        <taxon>Fungi</taxon>
        <taxon>Dikarya</taxon>
        <taxon>Ascomycota</taxon>
        <taxon>Pezizomycotina</taxon>
        <taxon>Eurotiomycetes</taxon>
        <taxon>Eurotiomycetidae</taxon>
        <taxon>Eurotiales</taxon>
        <taxon>Trichocomaceae</taxon>
        <taxon>Talaromyces</taxon>
        <taxon>Talaromyces sect. Talaromyces</taxon>
    </lineage>
</organism>
<evidence type="ECO:0000256" key="1">
    <source>
        <dbReference type="SAM" id="MobiDB-lite"/>
    </source>
</evidence>
<reference evidence="4" key="1">
    <citation type="journal article" date="2015" name="Genome Announc.">
        <title>Genome sequence of the AIDS-associated pathogen Penicillium marneffei (ATCC18224) and its near taxonomic relative Talaromyces stipitatus (ATCC10500).</title>
        <authorList>
            <person name="Nierman W.C."/>
            <person name="Fedorova-Abrams N.D."/>
            <person name="Andrianopoulos A."/>
        </authorList>
    </citation>
    <scope>NUCLEOTIDE SEQUENCE [LARGE SCALE GENOMIC DNA]</scope>
    <source>
        <strain evidence="4">ATCC 10500 / CBS 375.48 / QM 6759 / NRRL 1006</strain>
    </source>
</reference>
<keyword evidence="2" id="KW-0472">Membrane</keyword>
<dbReference type="HOGENOM" id="CLU_1696680_0_0_1"/>
<dbReference type="RefSeq" id="XP_002485368.1">
    <property type="nucleotide sequence ID" value="XM_002485323.1"/>
</dbReference>
<dbReference type="AlphaFoldDB" id="B8MKZ9"/>
<feature type="region of interest" description="Disordered" evidence="1">
    <location>
        <begin position="19"/>
        <end position="40"/>
    </location>
</feature>
<name>B8MKZ9_TALSN</name>
<feature type="transmembrane region" description="Helical" evidence="2">
    <location>
        <begin position="77"/>
        <end position="98"/>
    </location>
</feature>
<feature type="transmembrane region" description="Helical" evidence="2">
    <location>
        <begin position="47"/>
        <end position="70"/>
    </location>
</feature>
<gene>
    <name evidence="3" type="ORF">TSTA_048550</name>
</gene>
<keyword evidence="2" id="KW-0812">Transmembrane</keyword>
<dbReference type="Proteomes" id="UP000001745">
    <property type="component" value="Unassembled WGS sequence"/>
</dbReference>
<dbReference type="SUPFAM" id="SSF103473">
    <property type="entry name" value="MFS general substrate transporter"/>
    <property type="match status" value="1"/>
</dbReference>
<keyword evidence="4" id="KW-1185">Reference proteome</keyword>
<evidence type="ECO:0000313" key="4">
    <source>
        <dbReference type="Proteomes" id="UP000001745"/>
    </source>
</evidence>
<dbReference type="OrthoDB" id="6509908at2759"/>
<dbReference type="PANTHER" id="PTHR11360:SF234">
    <property type="entry name" value="MFS-TYPE TRANSPORTER DBAD-RELATED"/>
    <property type="match status" value="1"/>
</dbReference>
<evidence type="ECO:0000313" key="3">
    <source>
        <dbReference type="EMBL" id="EED15415.1"/>
    </source>
</evidence>
<dbReference type="GeneID" id="8107037"/>